<evidence type="ECO:0000313" key="1">
    <source>
        <dbReference type="EMBL" id="KTR96476.1"/>
    </source>
</evidence>
<name>A0A147F0W2_MICTE</name>
<dbReference type="OrthoDB" id="5074235at2"/>
<comment type="caution">
    <text evidence="1">The sequence shown here is derived from an EMBL/GenBank/DDBJ whole genome shotgun (WGS) entry which is preliminary data.</text>
</comment>
<dbReference type="PATRIC" id="fig|2033.6.peg.80"/>
<gene>
    <name evidence="1" type="ORF">NS220_02030</name>
</gene>
<proteinExistence type="predicted"/>
<protein>
    <submittedName>
        <fullName evidence="1">Uncharacterized protein</fullName>
    </submittedName>
</protein>
<evidence type="ECO:0000313" key="2">
    <source>
        <dbReference type="Proteomes" id="UP000075025"/>
    </source>
</evidence>
<dbReference type="RefSeq" id="WP_058622439.1">
    <property type="nucleotide sequence ID" value="NZ_LDRT01000010.1"/>
</dbReference>
<reference evidence="1 2" key="1">
    <citation type="journal article" date="2016" name="Front. Microbiol.">
        <title>Genomic Resource of Rice Seed Associated Bacteria.</title>
        <authorList>
            <person name="Midha S."/>
            <person name="Bansal K."/>
            <person name="Sharma S."/>
            <person name="Kumar N."/>
            <person name="Patil P.P."/>
            <person name="Chaudhry V."/>
            <person name="Patil P.B."/>
        </authorList>
    </citation>
    <scope>NUCLEOTIDE SEQUENCE [LARGE SCALE GENOMIC DNA]</scope>
    <source>
        <strain evidence="1 2">NS220</strain>
    </source>
</reference>
<dbReference type="EMBL" id="LDRT01000010">
    <property type="protein sequence ID" value="KTR96476.1"/>
    <property type="molecule type" value="Genomic_DNA"/>
</dbReference>
<dbReference type="Proteomes" id="UP000075025">
    <property type="component" value="Unassembled WGS sequence"/>
</dbReference>
<accession>A0A147F0W2</accession>
<sequence>MPRYANGQAPLSALVKLGDQHYLPAGTAARWKELQRLAWEKYGVWLVISPGWNAYRPLSIQYEYRAELGVWAAVPGYSSHGLTYGGRDCAAIDVYNWASLGWARFVALCRIVGFTVDFVSPQELWHIGDFDPWNVPAFADITINPETTKLPEPEEAEDMPINFRSTTGGVSYTMVPGICITRHFNEIAAANTNYFNTGKPWPGENASQADREKAGERQLTDAGILMLLKQYGFTWASRDIARLPKDGETLDADHILRARGVDISR</sequence>
<organism evidence="1 2">
    <name type="scientific">Microbacterium testaceum</name>
    <name type="common">Aureobacterium testaceum</name>
    <name type="synonym">Brevibacterium testaceum</name>
    <dbReference type="NCBI Taxonomy" id="2033"/>
    <lineage>
        <taxon>Bacteria</taxon>
        <taxon>Bacillati</taxon>
        <taxon>Actinomycetota</taxon>
        <taxon>Actinomycetes</taxon>
        <taxon>Micrococcales</taxon>
        <taxon>Microbacteriaceae</taxon>
        <taxon>Microbacterium</taxon>
    </lineage>
</organism>
<dbReference type="AlphaFoldDB" id="A0A147F0W2"/>